<gene>
    <name evidence="1" type="ORF">LZC94_21160</name>
</gene>
<evidence type="ECO:0000313" key="1">
    <source>
        <dbReference type="EMBL" id="WXB19722.1"/>
    </source>
</evidence>
<organism evidence="1 2">
    <name type="scientific">Pendulispora albinea</name>
    <dbReference type="NCBI Taxonomy" id="2741071"/>
    <lineage>
        <taxon>Bacteria</taxon>
        <taxon>Pseudomonadati</taxon>
        <taxon>Myxococcota</taxon>
        <taxon>Myxococcia</taxon>
        <taxon>Myxococcales</taxon>
        <taxon>Sorangiineae</taxon>
        <taxon>Pendulisporaceae</taxon>
        <taxon>Pendulispora</taxon>
    </lineage>
</organism>
<name>A0ABZ2MB26_9BACT</name>
<protein>
    <submittedName>
        <fullName evidence="1">Uncharacterized protein</fullName>
    </submittedName>
</protein>
<dbReference type="EMBL" id="CP089984">
    <property type="protein sequence ID" value="WXB19722.1"/>
    <property type="molecule type" value="Genomic_DNA"/>
</dbReference>
<sequence>MHNQDSTRAIEILAKATFKQLQAGGYERVQMIRFATELLALIGSSVTANPQERIAPTDLGDGVT</sequence>
<evidence type="ECO:0000313" key="2">
    <source>
        <dbReference type="Proteomes" id="UP001370348"/>
    </source>
</evidence>
<accession>A0ABZ2MB26</accession>
<keyword evidence="2" id="KW-1185">Reference proteome</keyword>
<dbReference type="Proteomes" id="UP001370348">
    <property type="component" value="Chromosome"/>
</dbReference>
<dbReference type="RefSeq" id="WP_394829318.1">
    <property type="nucleotide sequence ID" value="NZ_CP089984.1"/>
</dbReference>
<reference evidence="1 2" key="1">
    <citation type="submission" date="2021-12" db="EMBL/GenBank/DDBJ databases">
        <title>Discovery of the Pendulisporaceae a myxobacterial family with distinct sporulation behavior and unique specialized metabolism.</title>
        <authorList>
            <person name="Garcia R."/>
            <person name="Popoff A."/>
            <person name="Bader C.D."/>
            <person name="Loehr J."/>
            <person name="Walesch S."/>
            <person name="Walt C."/>
            <person name="Boldt J."/>
            <person name="Bunk B."/>
            <person name="Haeckl F.J.F.P.J."/>
            <person name="Gunesch A.P."/>
            <person name="Birkelbach J."/>
            <person name="Nuebel U."/>
            <person name="Pietschmann T."/>
            <person name="Bach T."/>
            <person name="Mueller R."/>
        </authorList>
    </citation>
    <scope>NUCLEOTIDE SEQUENCE [LARGE SCALE GENOMIC DNA]</scope>
    <source>
        <strain evidence="1 2">MSr11954</strain>
    </source>
</reference>
<proteinExistence type="predicted"/>